<reference evidence="4" key="1">
    <citation type="journal article" date="2019" name="Int. J. Syst. Evol. Microbiol.">
        <title>The Global Catalogue of Microorganisms (GCM) 10K type strain sequencing project: providing services to taxonomists for standard genome sequencing and annotation.</title>
        <authorList>
            <consortium name="The Broad Institute Genomics Platform"/>
            <consortium name="The Broad Institute Genome Sequencing Center for Infectious Disease"/>
            <person name="Wu L."/>
            <person name="Ma J."/>
        </authorList>
    </citation>
    <scope>NUCLEOTIDE SEQUENCE [LARGE SCALE GENOMIC DNA]</scope>
    <source>
        <strain evidence="4">JCM 32206</strain>
    </source>
</reference>
<feature type="region of interest" description="Disordered" evidence="1">
    <location>
        <begin position="112"/>
        <end position="134"/>
    </location>
</feature>
<protein>
    <recommendedName>
        <fullName evidence="5">Transmembrane protein</fullName>
    </recommendedName>
</protein>
<keyword evidence="2" id="KW-1133">Transmembrane helix</keyword>
<proteinExistence type="predicted"/>
<dbReference type="EMBL" id="BAABFB010000075">
    <property type="protein sequence ID" value="GAA4488729.1"/>
    <property type="molecule type" value="Genomic_DNA"/>
</dbReference>
<dbReference type="RefSeq" id="WP_345351760.1">
    <property type="nucleotide sequence ID" value="NZ_BAABFB010000075.1"/>
</dbReference>
<dbReference type="InterPro" id="IPR053779">
    <property type="entry name" value="GlpR"/>
</dbReference>
<keyword evidence="4" id="KW-1185">Reference proteome</keyword>
<feature type="transmembrane region" description="Helical" evidence="2">
    <location>
        <begin position="176"/>
        <end position="193"/>
    </location>
</feature>
<feature type="transmembrane region" description="Helical" evidence="2">
    <location>
        <begin position="6"/>
        <end position="23"/>
    </location>
</feature>
<feature type="compositionally biased region" description="Basic and acidic residues" evidence="1">
    <location>
        <begin position="59"/>
        <end position="73"/>
    </location>
</feature>
<gene>
    <name evidence="3" type="ORF">GCM10023094_49020</name>
</gene>
<evidence type="ECO:0008006" key="5">
    <source>
        <dbReference type="Google" id="ProtNLM"/>
    </source>
</evidence>
<evidence type="ECO:0000256" key="2">
    <source>
        <dbReference type="SAM" id="Phobius"/>
    </source>
</evidence>
<feature type="region of interest" description="Disordered" evidence="1">
    <location>
        <begin position="40"/>
        <end position="73"/>
    </location>
</feature>
<evidence type="ECO:0000256" key="1">
    <source>
        <dbReference type="SAM" id="MobiDB-lite"/>
    </source>
</evidence>
<sequence>MPNSLLWIALVAMWLFVLLPMQAKRRPRIRQTTDVALATRVLDRDQHARQTRRGPASGHRSDPNWRPDPNRPMHAEDWMEAHARTDASYGEPDQDELDDDFGYDEADHDTRYRRAVPQYDDEDPAPHRRGRGGFDPEADAIARAARYSFRQRAVLGLVLAAIMTAALALIVSPTLWWVSVAAVLGLVGYLVYLRRQVQFEQEIRRRRMARLTRSRLGVESREDEELKLIPSRLRRPGAVVLEIDDGDPVFDHLDHYDAGIGEEDGRSDMRRVVGE</sequence>
<keyword evidence="2" id="KW-0472">Membrane</keyword>
<dbReference type="Proteomes" id="UP001501183">
    <property type="component" value="Unassembled WGS sequence"/>
</dbReference>
<feature type="transmembrane region" description="Helical" evidence="2">
    <location>
        <begin position="153"/>
        <end position="170"/>
    </location>
</feature>
<evidence type="ECO:0000313" key="3">
    <source>
        <dbReference type="EMBL" id="GAA4488729.1"/>
    </source>
</evidence>
<evidence type="ECO:0000313" key="4">
    <source>
        <dbReference type="Proteomes" id="UP001501183"/>
    </source>
</evidence>
<keyword evidence="2" id="KW-0812">Transmembrane</keyword>
<comment type="caution">
    <text evidence="3">The sequence shown here is derived from an EMBL/GenBank/DDBJ whole genome shotgun (WGS) entry which is preliminary data.</text>
</comment>
<accession>A0ABP8PL71</accession>
<dbReference type="NCBIfam" id="NF045516">
    <property type="entry name" value="GlpR"/>
    <property type="match status" value="1"/>
</dbReference>
<organism evidence="3 4">
    <name type="scientific">Rhodococcus olei</name>
    <dbReference type="NCBI Taxonomy" id="2161675"/>
    <lineage>
        <taxon>Bacteria</taxon>
        <taxon>Bacillati</taxon>
        <taxon>Actinomycetota</taxon>
        <taxon>Actinomycetes</taxon>
        <taxon>Mycobacteriales</taxon>
        <taxon>Nocardiaceae</taxon>
        <taxon>Rhodococcus</taxon>
    </lineage>
</organism>
<name>A0ABP8PL71_9NOCA</name>